<dbReference type="PANTHER" id="PTHR34610">
    <property type="entry name" value="SSL7007 PROTEIN"/>
    <property type="match status" value="1"/>
</dbReference>
<organism evidence="2 3">
    <name type="scientific">Brevibacillus brevis</name>
    <name type="common">Bacillus brevis</name>
    <dbReference type="NCBI Taxonomy" id="1393"/>
    <lineage>
        <taxon>Bacteria</taxon>
        <taxon>Bacillati</taxon>
        <taxon>Bacillota</taxon>
        <taxon>Bacilli</taxon>
        <taxon>Bacillales</taxon>
        <taxon>Paenibacillaceae</taxon>
        <taxon>Brevibacillus</taxon>
    </lineage>
</organism>
<proteinExistence type="predicted"/>
<dbReference type="Proteomes" id="UP001256827">
    <property type="component" value="Chromosome"/>
</dbReference>
<dbReference type="InterPro" id="IPR002716">
    <property type="entry name" value="PIN_dom"/>
</dbReference>
<dbReference type="InterPro" id="IPR029060">
    <property type="entry name" value="PIN-like_dom_sf"/>
</dbReference>
<dbReference type="Pfam" id="PF13470">
    <property type="entry name" value="PIN_3"/>
    <property type="match status" value="1"/>
</dbReference>
<dbReference type="InterPro" id="IPR002850">
    <property type="entry name" value="PIN_toxin-like"/>
</dbReference>
<name>A0ABY9TAL6_BREBE</name>
<sequence length="146" mass="16646">MNVIIDTSSFIRAIIENDSVAWECLEMVMVHHQHLVTEEMAKELLVAIYQVSGRKGKNPLPAFRMAALYLLRAKEIEPDLSYSWCFDPNDAMFIECAICGGAKVVISNDRSLTTLHEYVTDEEGKRLIREIEFLTPEEFVSKYGLS</sequence>
<reference evidence="2 3" key="1">
    <citation type="submission" date="2023-09" db="EMBL/GenBank/DDBJ databases">
        <title>Complete Genome and Methylome dissection of Bacillus brevis NEB573 original source of BbsI restriction endonuclease.</title>
        <authorList>
            <person name="Fomenkov A."/>
            <person name="Roberts R.D."/>
        </authorList>
    </citation>
    <scope>NUCLEOTIDE SEQUENCE [LARGE SCALE GENOMIC DNA]</scope>
    <source>
        <strain evidence="2 3">NEB573</strain>
    </source>
</reference>
<feature type="domain" description="PIN" evidence="1">
    <location>
        <begin position="3"/>
        <end position="110"/>
    </location>
</feature>
<dbReference type="NCBIfam" id="TIGR00305">
    <property type="entry name" value="putative toxin-antitoxin system toxin component, PIN family"/>
    <property type="match status" value="1"/>
</dbReference>
<keyword evidence="3" id="KW-1185">Reference proteome</keyword>
<dbReference type="EMBL" id="CP134050">
    <property type="protein sequence ID" value="WNC15433.1"/>
    <property type="molecule type" value="Genomic_DNA"/>
</dbReference>
<protein>
    <submittedName>
        <fullName evidence="2">Toxin-antitoxin system toxin component, PIN family</fullName>
    </submittedName>
</protein>
<dbReference type="RefSeq" id="WP_310769221.1">
    <property type="nucleotide sequence ID" value="NZ_CP134050.1"/>
</dbReference>
<evidence type="ECO:0000313" key="2">
    <source>
        <dbReference type="EMBL" id="WNC15433.1"/>
    </source>
</evidence>
<dbReference type="SUPFAM" id="SSF88723">
    <property type="entry name" value="PIN domain-like"/>
    <property type="match status" value="1"/>
</dbReference>
<gene>
    <name evidence="2" type="ORF">RGB73_03510</name>
</gene>
<dbReference type="PANTHER" id="PTHR34610:SF3">
    <property type="entry name" value="SSL7007 PROTEIN"/>
    <property type="match status" value="1"/>
</dbReference>
<accession>A0ABY9TAL6</accession>
<evidence type="ECO:0000313" key="3">
    <source>
        <dbReference type="Proteomes" id="UP001256827"/>
    </source>
</evidence>
<evidence type="ECO:0000259" key="1">
    <source>
        <dbReference type="Pfam" id="PF13470"/>
    </source>
</evidence>